<accession>A0A0B5A5T9</accession>
<name>A0A0B5A5T9_9CAUD</name>
<sequence length="140" mass="15639">MSGKDVFIYPVVIEKSGEDVALYFPDIPGTAIIAADTVSGIKEAKSMLIDRLIEMEDKNLVIPKPSEPEDIELNDESDRIVFVEVFLPPYRDESANRSVTKNCTLPLWLRDAAEDAGINFSQHLQTSLKKALGIKHNDHQ</sequence>
<dbReference type="KEGG" id="vg:26622526"/>
<evidence type="ECO:0000313" key="2">
    <source>
        <dbReference type="Proteomes" id="UP000031725"/>
    </source>
</evidence>
<dbReference type="OrthoDB" id="12376at10239"/>
<reference evidence="1 2" key="2">
    <citation type="journal article" date="2015" name="Appl. Environ. Microbiol.">
        <title>Paenibacillus larvae-Directed Bacteriophage HB10c2 and Its Application in American Foulbrood-Affected Honey Bee Larvae.</title>
        <authorList>
            <person name="Beims H."/>
            <person name="Wittmann J."/>
            <person name="Bunk B."/>
            <person name="Sproer C."/>
            <person name="Rohde C."/>
            <person name="Gunther G."/>
            <person name="Rohde M."/>
            <person name="von der Ohe W."/>
            <person name="Steinert M."/>
        </authorList>
    </citation>
    <scope>NUCLEOTIDE SEQUENCE [LARGE SCALE GENOMIC DNA]</scope>
</reference>
<organism evidence="1 2">
    <name type="scientific">Paenibacillus phage HB10c2</name>
    <dbReference type="NCBI Taxonomy" id="1589749"/>
    <lineage>
        <taxon>Viruses</taxon>
        <taxon>Duplodnaviria</taxon>
        <taxon>Heunggongvirae</taxon>
        <taxon>Uroviricota</taxon>
        <taxon>Caudoviricetes</taxon>
        <taxon>Fernvirus</taxon>
        <taxon>Fernvirus Hb10c2</taxon>
    </lineage>
</organism>
<evidence type="ECO:0000313" key="1">
    <source>
        <dbReference type="EMBL" id="AJD83065.1"/>
    </source>
</evidence>
<keyword evidence="2" id="KW-1185">Reference proteome</keyword>
<dbReference type="SMR" id="A0A0B5A5T9"/>
<reference evidence="2" key="1">
    <citation type="submission" date="2014-11" db="EMBL/GenBank/DDBJ databases">
        <authorList>
            <person name="Beims H."/>
            <person name="Wittmann J."/>
            <person name="Bunk B."/>
            <person name="Sproer C."/>
            <person name="Rohde C."/>
            <person name="Rohde M."/>
            <person name="von der Ohe W."/>
            <person name="Steinert M."/>
        </authorList>
    </citation>
    <scope>NUCLEOTIDE SEQUENCE [LARGE SCALE GENOMIC DNA]</scope>
</reference>
<dbReference type="Proteomes" id="UP000031725">
    <property type="component" value="Segment"/>
</dbReference>
<gene>
    <name evidence="1" type="ORF">HB_00053</name>
</gene>
<protein>
    <submittedName>
        <fullName evidence="1">Uncharacterized protein</fullName>
    </submittedName>
</protein>
<dbReference type="GeneID" id="26622526"/>
<dbReference type="EMBL" id="KP202972">
    <property type="protein sequence ID" value="AJD83065.1"/>
    <property type="molecule type" value="Genomic_DNA"/>
</dbReference>
<proteinExistence type="predicted"/>
<dbReference type="Gene3D" id="3.30.160.250">
    <property type="match status" value="1"/>
</dbReference>
<dbReference type="RefSeq" id="YP_009195243.1">
    <property type="nucleotide sequence ID" value="NC_028758.1"/>
</dbReference>